<dbReference type="PANTHER" id="PTHR45712:SF22">
    <property type="entry name" value="INSULIN-LIKE GROWTH FACTOR-BINDING PROTEIN COMPLEX ACID LABILE SUBUNIT"/>
    <property type="match status" value="1"/>
</dbReference>
<evidence type="ECO:0000313" key="6">
    <source>
        <dbReference type="EMBL" id="WLK77140.1"/>
    </source>
</evidence>
<name>A0AA50AHK3_9ANNE</name>
<dbReference type="PRINTS" id="PR01537">
    <property type="entry name" value="INTRLKN1R1F"/>
</dbReference>
<dbReference type="InterPro" id="IPR003591">
    <property type="entry name" value="Leu-rich_rpt_typical-subtyp"/>
</dbReference>
<dbReference type="PANTHER" id="PTHR45712">
    <property type="entry name" value="AGAP008170-PA"/>
    <property type="match status" value="1"/>
</dbReference>
<dbReference type="SMART" id="SM00369">
    <property type="entry name" value="LRR_TYP"/>
    <property type="match status" value="14"/>
</dbReference>
<dbReference type="GO" id="GO:0005615">
    <property type="term" value="C:extracellular space"/>
    <property type="evidence" value="ECO:0007669"/>
    <property type="project" value="TreeGrafter"/>
</dbReference>
<feature type="transmembrane region" description="Helical" evidence="4">
    <location>
        <begin position="1044"/>
        <end position="1062"/>
    </location>
</feature>
<evidence type="ECO:0000256" key="1">
    <source>
        <dbReference type="ARBA" id="ARBA00009634"/>
    </source>
</evidence>
<keyword evidence="3" id="KW-0677">Repeat</keyword>
<keyword evidence="4" id="KW-0472">Membrane</keyword>
<evidence type="ECO:0000259" key="5">
    <source>
        <dbReference type="PROSITE" id="PS50104"/>
    </source>
</evidence>
<reference evidence="6" key="1">
    <citation type="submission" date="2023-04" db="EMBL/GenBank/DDBJ databases">
        <authorList>
            <person name="Beom Jun P."/>
            <person name="Yoo Bin Y."/>
            <person name="Sung Jin C."/>
            <person name="Soon Cheol P."/>
        </authorList>
    </citation>
    <scope>NUCLEOTIDE SEQUENCE</scope>
</reference>
<organism evidence="6">
    <name type="scientific">Eisenia andrei</name>
    <dbReference type="NCBI Taxonomy" id="168636"/>
    <lineage>
        <taxon>Eukaryota</taxon>
        <taxon>Metazoa</taxon>
        <taxon>Spiralia</taxon>
        <taxon>Lophotrochozoa</taxon>
        <taxon>Annelida</taxon>
        <taxon>Clitellata</taxon>
        <taxon>Oligochaeta</taxon>
        <taxon>Crassiclitellata</taxon>
        <taxon>Lumbricina</taxon>
        <taxon>Lumbricidae</taxon>
        <taxon>Lumbricinae</taxon>
        <taxon>Eisenia</taxon>
    </lineage>
</organism>
<dbReference type="AlphaFoldDB" id="A0AA50AHK3"/>
<keyword evidence="2" id="KW-0433">Leucine-rich repeat</keyword>
<dbReference type="Pfam" id="PF01582">
    <property type="entry name" value="TIR"/>
    <property type="match status" value="1"/>
</dbReference>
<dbReference type="SUPFAM" id="SSF52047">
    <property type="entry name" value="RNI-like"/>
    <property type="match status" value="1"/>
</dbReference>
<dbReference type="InterPro" id="IPR050333">
    <property type="entry name" value="SLRP"/>
</dbReference>
<evidence type="ECO:0000256" key="3">
    <source>
        <dbReference type="ARBA" id="ARBA00022737"/>
    </source>
</evidence>
<dbReference type="InterPro" id="IPR035897">
    <property type="entry name" value="Toll_tir_struct_dom_sf"/>
</dbReference>
<comment type="similarity">
    <text evidence="1">Belongs to the Toll-like receptor family.</text>
</comment>
<dbReference type="PROSITE" id="PS50104">
    <property type="entry name" value="TIR"/>
    <property type="match status" value="1"/>
</dbReference>
<dbReference type="Pfam" id="PF13855">
    <property type="entry name" value="LRR_8"/>
    <property type="match status" value="5"/>
</dbReference>
<dbReference type="SUPFAM" id="SSF52200">
    <property type="entry name" value="Toll/Interleukin receptor TIR domain"/>
    <property type="match status" value="1"/>
</dbReference>
<dbReference type="SUPFAM" id="SSF52058">
    <property type="entry name" value="L domain-like"/>
    <property type="match status" value="2"/>
</dbReference>
<dbReference type="PROSITE" id="PS51450">
    <property type="entry name" value="LRR"/>
    <property type="match status" value="2"/>
</dbReference>
<keyword evidence="6" id="KW-0675">Receptor</keyword>
<dbReference type="InterPro" id="IPR032675">
    <property type="entry name" value="LRR_dom_sf"/>
</dbReference>
<proteinExistence type="evidence at transcript level"/>
<feature type="domain" description="TIR" evidence="5">
    <location>
        <begin position="1088"/>
        <end position="1229"/>
    </location>
</feature>
<evidence type="ECO:0000256" key="2">
    <source>
        <dbReference type="ARBA" id="ARBA00022614"/>
    </source>
</evidence>
<sequence>MRLYILGVITSALSSIFFNESKGQSITYEASFVPRGASEPQTVGWTFDRNVWNEVLFLWSTDSNHGNEQTLMTVSNKRLSEIEFRSSLDAWSNKKGDFQYLRLSCSLTNNGNFTSVCICTTYVRSTTSDQDSGSSNPKKDFGWTSQTVSRCTEVPLLSADVFKDFENVTVLEFDQVQFEEIGGNSFRRLSSLELVRLSNVFIPVDKVPYGLLCGFSKPIVIQIYKAYFEQNTSGDALFRLLQCAHGNTSSSVVDKTRLSLLEIENSSLTVLGRDIFSSVAKEYVISISFPRNLINSIDSEVFFGFTGVTKIDISENQLTSLESVTFSNLTSLNHLNLASNFLDVIDTRVFRNLVLLQTLNLTRNLIFTVSEGFSVIPNLVYLDLAWNRLTEVNDVIVSRCYRLRKLWLQGNQIASIHKNAFEGTIFLRHLDLSYNRLSNETSIKAVMQYQLEWLETLSLKDNNLTRLLSFMFKAYAYATNLKIIDLTSNKIEYIDKDAFSNQDSLIAILLGNNKLTSLHPDTFKDCRKLIWVYFSNNFLHTLPEFLLPDSVGELFLVSNHITRLPLFAKTMPNLKNLNLHGNNLSTIGDDSLVQFPAIESLNISNCSLSTISNNAFLTLSRLINLDISANNLNLDFAINYFQNSFKMQILNMSHNSIQSAENLFLHNVRYVSTVDVSHNPIVLLPDQPKRTDTFGQNIILTERLIMKNCSLRRIVPSALELAFFIGLLDLTSNQLTEFEPFQLSDLINDYRYQILLDDNPIKCSCRMSWLTDDQYSLHYIVSRCYRAITGEFVLFSSIPKNEFLCNVTDYCTVELPQCNCYAESTSSSPTYLDCSNKDIDVFPRNIHSSTKIIHFEGNSLTTFMRGMVYSNLTYVEKLFLDYNLIDDLGPYAFLPFPNIKFLSLNGNRITHLKFGAFAKLKKLTNLYLHNNLIKEMDSSVFDDLHLLNQLTLHSNSLELLEVDTMNALSSLAYLSNLTLDDNPWVCPCDNATFKYWIQQNSEIISSPFNLTCNGTAILRIPDEDLLCYDLKQTVLQNQYFTGPLYTACSIFCLLLLTLILVYRYRYIIQVIVYNKFELRRKQQESESCAYDAIALYDSSNLSVRKWIKDILIPRLEPKFKLYILDRDMLPGSVQCNEVVENIKRSRRTLVVLSGAEDIKEIAFGFDVAHHRVTQERCHHRLKLILLHNVSCNALLARQDLHANFKAYLTTGQYFSVVDRLFWQKMLYFLPRLPPYRKSES</sequence>
<evidence type="ECO:0000256" key="4">
    <source>
        <dbReference type="SAM" id="Phobius"/>
    </source>
</evidence>
<keyword evidence="4" id="KW-0812">Transmembrane</keyword>
<dbReference type="Gene3D" id="3.40.50.10140">
    <property type="entry name" value="Toll/interleukin-1 receptor homology (TIR) domain"/>
    <property type="match status" value="1"/>
</dbReference>
<accession>A0AA50AHK3</accession>
<dbReference type="EMBL" id="OQ871611">
    <property type="protein sequence ID" value="WLK77140.1"/>
    <property type="molecule type" value="mRNA"/>
</dbReference>
<keyword evidence="4" id="KW-1133">Transmembrane helix</keyword>
<gene>
    <name evidence="6" type="primary">TLR6</name>
</gene>
<dbReference type="GO" id="GO:0007165">
    <property type="term" value="P:signal transduction"/>
    <property type="evidence" value="ECO:0007669"/>
    <property type="project" value="InterPro"/>
</dbReference>
<dbReference type="InterPro" id="IPR000157">
    <property type="entry name" value="TIR_dom"/>
</dbReference>
<protein>
    <submittedName>
        <fullName evidence="6">Toll-like receptor</fullName>
    </submittedName>
</protein>
<dbReference type="SMART" id="SM00365">
    <property type="entry name" value="LRR_SD22"/>
    <property type="match status" value="6"/>
</dbReference>
<dbReference type="Gene3D" id="3.80.10.10">
    <property type="entry name" value="Ribonuclease Inhibitor"/>
    <property type="match status" value="7"/>
</dbReference>
<dbReference type="InterPro" id="IPR001611">
    <property type="entry name" value="Leu-rich_rpt"/>
</dbReference>